<keyword evidence="7 10" id="KW-1133">Transmembrane helix</keyword>
<dbReference type="GO" id="GO:0005886">
    <property type="term" value="C:plasma membrane"/>
    <property type="evidence" value="ECO:0007669"/>
    <property type="project" value="UniProtKB-SubCell"/>
</dbReference>
<evidence type="ECO:0000256" key="1">
    <source>
        <dbReference type="ARBA" id="ARBA00004651"/>
    </source>
</evidence>
<evidence type="ECO:0000256" key="5">
    <source>
        <dbReference type="ARBA" id="ARBA00022692"/>
    </source>
</evidence>
<dbReference type="Pfam" id="PF12792">
    <property type="entry name" value="CSS-motif"/>
    <property type="match status" value="1"/>
</dbReference>
<evidence type="ECO:0000256" key="9">
    <source>
        <dbReference type="ARBA" id="ARBA00034290"/>
    </source>
</evidence>
<evidence type="ECO:0000256" key="7">
    <source>
        <dbReference type="ARBA" id="ARBA00022989"/>
    </source>
</evidence>
<comment type="subcellular location">
    <subcellularLocation>
        <location evidence="1">Cell membrane</location>
        <topology evidence="1">Multi-pass membrane protein</topology>
    </subcellularLocation>
</comment>
<accession>A0A370R484</accession>
<feature type="domain" description="EAL" evidence="11">
    <location>
        <begin position="266"/>
        <end position="515"/>
    </location>
</feature>
<evidence type="ECO:0000256" key="3">
    <source>
        <dbReference type="ARBA" id="ARBA00022475"/>
    </source>
</evidence>
<dbReference type="InterPro" id="IPR001633">
    <property type="entry name" value="EAL_dom"/>
</dbReference>
<evidence type="ECO:0000256" key="8">
    <source>
        <dbReference type="ARBA" id="ARBA00023136"/>
    </source>
</evidence>
<dbReference type="SUPFAM" id="SSF141868">
    <property type="entry name" value="EAL domain-like"/>
    <property type="match status" value="1"/>
</dbReference>
<dbReference type="EC" id="3.1.4.52" evidence="2"/>
<dbReference type="OrthoDB" id="675397at2"/>
<reference evidence="12 13" key="1">
    <citation type="submission" date="2018-07" db="EMBL/GenBank/DDBJ databases">
        <title>Genomic Encyclopedia of Type Strains, Phase IV (KMG-IV): sequencing the most valuable type-strain genomes for metagenomic binning, comparative biology and taxonomic classification.</title>
        <authorList>
            <person name="Goeker M."/>
        </authorList>
    </citation>
    <scope>NUCLEOTIDE SEQUENCE [LARGE SCALE GENOMIC DNA]</scope>
    <source>
        <strain evidence="12 13">DSM 103736</strain>
    </source>
</reference>
<dbReference type="InterPro" id="IPR024744">
    <property type="entry name" value="CSS-motif_dom"/>
</dbReference>
<comment type="catalytic activity">
    <reaction evidence="9">
        <text>3',3'-c-di-GMP + H2O = 5'-phosphoguanylyl(3'-&gt;5')guanosine + H(+)</text>
        <dbReference type="Rhea" id="RHEA:24902"/>
        <dbReference type="ChEBI" id="CHEBI:15377"/>
        <dbReference type="ChEBI" id="CHEBI:15378"/>
        <dbReference type="ChEBI" id="CHEBI:58754"/>
        <dbReference type="ChEBI" id="CHEBI:58805"/>
        <dbReference type="EC" id="3.1.4.52"/>
    </reaction>
</comment>
<dbReference type="PANTHER" id="PTHR33121:SF79">
    <property type="entry name" value="CYCLIC DI-GMP PHOSPHODIESTERASE PDED-RELATED"/>
    <property type="match status" value="1"/>
</dbReference>
<dbReference type="PANTHER" id="PTHR33121">
    <property type="entry name" value="CYCLIC DI-GMP PHOSPHODIESTERASE PDEF"/>
    <property type="match status" value="1"/>
</dbReference>
<evidence type="ECO:0000256" key="10">
    <source>
        <dbReference type="SAM" id="Phobius"/>
    </source>
</evidence>
<keyword evidence="3" id="KW-1003">Cell membrane</keyword>
<dbReference type="Pfam" id="PF00563">
    <property type="entry name" value="EAL"/>
    <property type="match status" value="1"/>
</dbReference>
<feature type="transmembrane region" description="Helical" evidence="10">
    <location>
        <begin position="245"/>
        <end position="263"/>
    </location>
</feature>
<evidence type="ECO:0000313" key="13">
    <source>
        <dbReference type="Proteomes" id="UP000254848"/>
    </source>
</evidence>
<dbReference type="PROSITE" id="PS50883">
    <property type="entry name" value="EAL"/>
    <property type="match status" value="1"/>
</dbReference>
<evidence type="ECO:0000256" key="2">
    <source>
        <dbReference type="ARBA" id="ARBA00012282"/>
    </source>
</evidence>
<dbReference type="InterPro" id="IPR050706">
    <property type="entry name" value="Cyclic-di-GMP_PDE-like"/>
</dbReference>
<dbReference type="Gene3D" id="3.20.20.450">
    <property type="entry name" value="EAL domain"/>
    <property type="match status" value="1"/>
</dbReference>
<organism evidence="12 13">
    <name type="scientific">Enterobacillus tribolii</name>
    <dbReference type="NCBI Taxonomy" id="1487935"/>
    <lineage>
        <taxon>Bacteria</taxon>
        <taxon>Pseudomonadati</taxon>
        <taxon>Pseudomonadota</taxon>
        <taxon>Gammaproteobacteria</taxon>
        <taxon>Enterobacterales</taxon>
        <taxon>Hafniaceae</taxon>
        <taxon>Enterobacillus</taxon>
    </lineage>
</organism>
<keyword evidence="8 10" id="KW-0472">Membrane</keyword>
<evidence type="ECO:0000256" key="4">
    <source>
        <dbReference type="ARBA" id="ARBA00022636"/>
    </source>
</evidence>
<evidence type="ECO:0000313" key="12">
    <source>
        <dbReference type="EMBL" id="RDK97233.1"/>
    </source>
</evidence>
<keyword evidence="5 10" id="KW-0812">Transmembrane</keyword>
<gene>
    <name evidence="12" type="ORF">C8D90_101678</name>
</gene>
<keyword evidence="6" id="KW-0378">Hydrolase</keyword>
<dbReference type="EMBL" id="QRAP01000001">
    <property type="protein sequence ID" value="RDK97233.1"/>
    <property type="molecule type" value="Genomic_DNA"/>
</dbReference>
<sequence>MRFTQQAIKKYRLHRLLLATGAATLAFVISIGSRYFQEINLVHDAQRQAASDTVQRLDRMLANVQRISQQHLDLVNTTCPLVQQRLLNISVQLQVTRAVLLVKNNEVFCSSLFGKRDYDFAKMFPDLTQSGQTLMLKSALIVDKGSPTLIFWVPVPGAPRSGIVHSLHITMLSDFILEPHPYVDRMALNVGHSRLLYGERAILPFGDGVKDDACYSQASVRFPYSVSIFSAPDWQLAIRSLPQHIPLFLLVFLLAFGIVYLASANRLNLAYHISSAIQQKRFLLYCQPIIDTHSGDCTGVEILLRWHDERQGWISPDVFIPLAEQHGLIQSLTRYLLIQLVQRLYLFPRTCDFTISINIAAEHFTQGQILDDLQTHWFHHLPAPTLVLELTERTALERIDNQLLTRLHQLGARLAIDDFGTGHSSLSYLQQLQPDVLKIDRSFCATIGTDAINARVLDSMISLGKDLGLKLVAEGVETQEQVDYLKQRNVECIQGYFFSMPMPLEDFPQWLSNYRRSLAAKSMA</sequence>
<name>A0A370R484_9GAMM</name>
<keyword evidence="4" id="KW-0973">c-di-GMP</keyword>
<protein>
    <recommendedName>
        <fullName evidence="2">cyclic-guanylate-specific phosphodiesterase</fullName>
        <ecNumber evidence="2">3.1.4.52</ecNumber>
    </recommendedName>
</protein>
<evidence type="ECO:0000259" key="11">
    <source>
        <dbReference type="PROSITE" id="PS50883"/>
    </source>
</evidence>
<dbReference type="Proteomes" id="UP000254848">
    <property type="component" value="Unassembled WGS sequence"/>
</dbReference>
<dbReference type="AlphaFoldDB" id="A0A370R484"/>
<dbReference type="GO" id="GO:0071111">
    <property type="term" value="F:cyclic-guanylate-specific phosphodiesterase activity"/>
    <property type="evidence" value="ECO:0007669"/>
    <property type="project" value="UniProtKB-EC"/>
</dbReference>
<dbReference type="SMART" id="SM00052">
    <property type="entry name" value="EAL"/>
    <property type="match status" value="1"/>
</dbReference>
<proteinExistence type="predicted"/>
<evidence type="ECO:0000256" key="6">
    <source>
        <dbReference type="ARBA" id="ARBA00022801"/>
    </source>
</evidence>
<dbReference type="InterPro" id="IPR035919">
    <property type="entry name" value="EAL_sf"/>
</dbReference>
<comment type="caution">
    <text evidence="12">The sequence shown here is derived from an EMBL/GenBank/DDBJ whole genome shotgun (WGS) entry which is preliminary data.</text>
</comment>
<keyword evidence="13" id="KW-1185">Reference proteome</keyword>
<dbReference type="CDD" id="cd01948">
    <property type="entry name" value="EAL"/>
    <property type="match status" value="1"/>
</dbReference>